<keyword evidence="2" id="KW-0808">Transferase</keyword>
<dbReference type="Pfam" id="PF13641">
    <property type="entry name" value="Glyco_tranf_2_3"/>
    <property type="match status" value="1"/>
</dbReference>
<dbReference type="OrthoDB" id="3225550at2"/>
<feature type="domain" description="Galactofuranosyltransferase GlfT2 N-terminal" evidence="1">
    <location>
        <begin position="6"/>
        <end position="131"/>
    </location>
</feature>
<keyword evidence="3" id="KW-1185">Reference proteome</keyword>
<organism evidence="2 3">
    <name type="scientific">Fischerella major NIES-592</name>
    <dbReference type="NCBI Taxonomy" id="210994"/>
    <lineage>
        <taxon>Bacteria</taxon>
        <taxon>Bacillati</taxon>
        <taxon>Cyanobacteriota</taxon>
        <taxon>Cyanophyceae</taxon>
        <taxon>Nostocales</taxon>
        <taxon>Hapalosiphonaceae</taxon>
        <taxon>Fischerella</taxon>
    </lineage>
</organism>
<gene>
    <name evidence="2" type="ORF">NIES592_08640</name>
</gene>
<evidence type="ECO:0000313" key="2">
    <source>
        <dbReference type="EMBL" id="OKH14933.1"/>
    </source>
</evidence>
<dbReference type="InterPro" id="IPR029044">
    <property type="entry name" value="Nucleotide-diphossugar_trans"/>
</dbReference>
<dbReference type="RefSeq" id="WP_073555504.1">
    <property type="nucleotide sequence ID" value="NZ_MRCA01000003.1"/>
</dbReference>
<accession>A0A1U7H1S5</accession>
<dbReference type="Proteomes" id="UP000186391">
    <property type="component" value="Unassembled WGS sequence"/>
</dbReference>
<protein>
    <submittedName>
        <fullName evidence="2">Glycosyl transferase family 2</fullName>
    </submittedName>
</protein>
<dbReference type="EMBL" id="MRCA01000003">
    <property type="protein sequence ID" value="OKH14933.1"/>
    <property type="molecule type" value="Genomic_DNA"/>
</dbReference>
<dbReference type="InterPro" id="IPR040492">
    <property type="entry name" value="GlfT2_N"/>
</dbReference>
<evidence type="ECO:0000313" key="3">
    <source>
        <dbReference type="Proteomes" id="UP000186391"/>
    </source>
</evidence>
<dbReference type="SUPFAM" id="SSF53448">
    <property type="entry name" value="Nucleotide-diphospho-sugar transferases"/>
    <property type="match status" value="1"/>
</dbReference>
<dbReference type="Pfam" id="PF17994">
    <property type="entry name" value="Glft2_N"/>
    <property type="match status" value="1"/>
</dbReference>
<dbReference type="Gene3D" id="3.90.550.60">
    <property type="match status" value="1"/>
</dbReference>
<proteinExistence type="predicted"/>
<dbReference type="AlphaFoldDB" id="A0A1U7H1S5"/>
<evidence type="ECO:0000259" key="1">
    <source>
        <dbReference type="Pfam" id="PF17994"/>
    </source>
</evidence>
<dbReference type="GO" id="GO:0016740">
    <property type="term" value="F:transferase activity"/>
    <property type="evidence" value="ECO:0007669"/>
    <property type="project" value="UniProtKB-KW"/>
</dbReference>
<reference evidence="2 3" key="1">
    <citation type="submission" date="2016-11" db="EMBL/GenBank/DDBJ databases">
        <title>Draft Genome Sequences of Nine Cyanobacterial Strains from Diverse Habitats.</title>
        <authorList>
            <person name="Zhu T."/>
            <person name="Hou S."/>
            <person name="Lu X."/>
            <person name="Hess W.R."/>
        </authorList>
    </citation>
    <scope>NUCLEOTIDE SEQUENCE [LARGE SCALE GENOMIC DNA]</scope>
    <source>
        <strain evidence="2 3">NIES-592</strain>
    </source>
</reference>
<name>A0A1U7H1S5_9CYAN</name>
<comment type="caution">
    <text evidence="2">The sequence shown here is derived from an EMBL/GenBank/DDBJ whole genome shotgun (WGS) entry which is preliminary data.</text>
</comment>
<sequence>MTVVNRIKFPSTSETSSLYIKCSEGAYLNLCTEHQEIVFTQNSVLSLNTYFNSFFEKFYAKYTQISSLYYLLTLEGNFQVALYREHPHQETRELIHTESFEKCQLSKPVKISLPDSWRSEDAGRVYLEITCLGEHGLFTEGVIATDQPKTKEVSLGIVICTFKKETYVKNTVNTILKDSFLQSKNFKIFVVDNGSTLKRDEFDQQNVELIPNRNVGGSGGFTRGLIQALDENIYTHFLLMDDDVELDSESIYRLFPLYEYANQDFAVSGAMLDLYKKSMVYEAGALYGIHFGANGKPVHSPFGRVPLKHKLNLEKTTTNIFLTEDNPDYGAFWFFAFSKEIVAKIGLPMPYFIKVDDMEFGTRIKERLGNPIVAFPGIAVWHEPFYAKNPVWVNYYATRNHLITHSIRESLRYLEAVKFLTKALFYQLFLFDYNSAEMLLRGFEDYIKGPDKVKSTDPEKLHASIVELSKMYKSQSLQYSESTNNKFDPKSLNQQTKVTFLKKTIALLTLNGHLIPNFLLSNEDAFLWIGSDYQDWWPKAFAKKRVIISREGNNSIQRNEMSRATGIGILFRWLQIVIKSATRWSSVSLEWKNSFSYFTSTEFWKDYLKLKEQPQQPIHNASVN</sequence>